<feature type="transmembrane region" description="Helical" evidence="8">
    <location>
        <begin position="115"/>
        <end position="135"/>
    </location>
</feature>
<evidence type="ECO:0000256" key="1">
    <source>
        <dbReference type="ARBA" id="ARBA00004141"/>
    </source>
</evidence>
<evidence type="ECO:0000256" key="5">
    <source>
        <dbReference type="ARBA" id="ARBA00022989"/>
    </source>
</evidence>
<feature type="transmembrane region" description="Helical" evidence="8">
    <location>
        <begin position="77"/>
        <end position="94"/>
    </location>
</feature>
<feature type="transmembrane region" description="Helical" evidence="8">
    <location>
        <begin position="49"/>
        <end position="71"/>
    </location>
</feature>
<dbReference type="PANTHER" id="PTHR30576">
    <property type="entry name" value="COLANIC BIOSYNTHESIS UDP-GLUCOSE LIPID CARRIER TRANSFERASE"/>
    <property type="match status" value="1"/>
</dbReference>
<dbReference type="PANTHER" id="PTHR30576:SF10">
    <property type="entry name" value="SLL5057 PROTEIN"/>
    <property type="match status" value="1"/>
</dbReference>
<dbReference type="InterPro" id="IPR003362">
    <property type="entry name" value="Bact_transf"/>
</dbReference>
<reference evidence="11" key="1">
    <citation type="journal article" date="2019" name="Int. J. Syst. Evol. Microbiol.">
        <title>The Global Catalogue of Microorganisms (GCM) 10K type strain sequencing project: providing services to taxonomists for standard genome sequencing and annotation.</title>
        <authorList>
            <consortium name="The Broad Institute Genomics Platform"/>
            <consortium name="The Broad Institute Genome Sequencing Center for Infectious Disease"/>
            <person name="Wu L."/>
            <person name="Ma J."/>
        </authorList>
    </citation>
    <scope>NUCLEOTIDE SEQUENCE [LARGE SCALE GENOMIC DNA]</scope>
    <source>
        <strain evidence="11">JCM 14326</strain>
    </source>
</reference>
<organism evidence="10 11">
    <name type="scientific">Myceligenerans crystallogenes</name>
    <dbReference type="NCBI Taxonomy" id="316335"/>
    <lineage>
        <taxon>Bacteria</taxon>
        <taxon>Bacillati</taxon>
        <taxon>Actinomycetota</taxon>
        <taxon>Actinomycetes</taxon>
        <taxon>Micrococcales</taxon>
        <taxon>Promicromonosporaceae</taxon>
        <taxon>Myceligenerans</taxon>
    </lineage>
</organism>
<feature type="region of interest" description="Disordered" evidence="7">
    <location>
        <begin position="1"/>
        <end position="32"/>
    </location>
</feature>
<feature type="compositionally biased region" description="Basic and acidic residues" evidence="7">
    <location>
        <begin position="1"/>
        <end position="27"/>
    </location>
</feature>
<keyword evidence="6 8" id="KW-0472">Membrane</keyword>
<evidence type="ECO:0000313" key="10">
    <source>
        <dbReference type="EMBL" id="GAA1851136.1"/>
    </source>
</evidence>
<protein>
    <submittedName>
        <fullName evidence="10">Sugar transferase</fullName>
    </submittedName>
</protein>
<comment type="similarity">
    <text evidence="2">Belongs to the bacterial sugar transferase family.</text>
</comment>
<feature type="transmembrane region" description="Helical" evidence="8">
    <location>
        <begin position="316"/>
        <end position="338"/>
    </location>
</feature>
<keyword evidence="11" id="KW-1185">Reference proteome</keyword>
<evidence type="ECO:0000313" key="11">
    <source>
        <dbReference type="Proteomes" id="UP001501094"/>
    </source>
</evidence>
<gene>
    <name evidence="10" type="ORF">GCM10009751_04440</name>
</gene>
<keyword evidence="5 8" id="KW-1133">Transmembrane helix</keyword>
<proteinExistence type="inferred from homology"/>
<sequence length="503" mass="53590">MERPGAGPERGEDHDDDHDHDHDHDHGGGGLPAGRWQARHRMVVRATDAVVLTGAGVASCAVHAGGSGAAGAGGFDVGTAGAIAGATGVWLLSLGMSKAYDWHLFGAGMAEYQRVLGATWKAFAVVAIVAWLSTWTEARDAILLVFAAGAGGLLAGRFAWRRRINHRRRRSECLTAVVAVGHRVQVERLIRTMNDAPDHGFVVVGACLPGAEGALGGSVAGVPVLGSPDRAGELAQQAGAGAVAVSGSHEITSDDVSRLGWNLEERGIELMLAADLADVAAPRISVSPAPGMSLLHVDLPRFTGPKYVVKQVMDRSLAFVLAVLATPLILVLALVVVATSRGPAFYLSERVGRNGSTFPMIKLRTMQKDADRLMPALGTADEGAGLLFKLRQDPRITPVGRVLRRYSLDELPQLFNVLAGQMSLVGPRPGLPREAAGYEERMRRRLLVKPGMTGLWQVRGRSDLSWDESVRCDVYYAENWTPQLDLLILAQTARAVVSARGAY</sequence>
<feature type="transmembrane region" description="Helical" evidence="8">
    <location>
        <begin position="141"/>
        <end position="160"/>
    </location>
</feature>
<dbReference type="Proteomes" id="UP001501094">
    <property type="component" value="Unassembled WGS sequence"/>
</dbReference>
<name>A0ABP4ZHC8_9MICO</name>
<dbReference type="Pfam" id="PF02397">
    <property type="entry name" value="Bac_transf"/>
    <property type="match status" value="1"/>
</dbReference>
<evidence type="ECO:0000256" key="3">
    <source>
        <dbReference type="ARBA" id="ARBA00022679"/>
    </source>
</evidence>
<dbReference type="EMBL" id="BAAANL010000001">
    <property type="protein sequence ID" value="GAA1851136.1"/>
    <property type="molecule type" value="Genomic_DNA"/>
</dbReference>
<accession>A0ABP4ZHC8</accession>
<evidence type="ECO:0000256" key="7">
    <source>
        <dbReference type="SAM" id="MobiDB-lite"/>
    </source>
</evidence>
<keyword evidence="3 10" id="KW-0808">Transferase</keyword>
<feature type="domain" description="Bacterial sugar transferase" evidence="9">
    <location>
        <begin position="310"/>
        <end position="497"/>
    </location>
</feature>
<dbReference type="GO" id="GO:0016740">
    <property type="term" value="F:transferase activity"/>
    <property type="evidence" value="ECO:0007669"/>
    <property type="project" value="UniProtKB-KW"/>
</dbReference>
<evidence type="ECO:0000256" key="6">
    <source>
        <dbReference type="ARBA" id="ARBA00023136"/>
    </source>
</evidence>
<dbReference type="NCBIfam" id="TIGR03025">
    <property type="entry name" value="EPS_sugtrans"/>
    <property type="match status" value="1"/>
</dbReference>
<evidence type="ECO:0000256" key="8">
    <source>
        <dbReference type="SAM" id="Phobius"/>
    </source>
</evidence>
<dbReference type="Pfam" id="PF13727">
    <property type="entry name" value="CoA_binding_3"/>
    <property type="match status" value="1"/>
</dbReference>
<evidence type="ECO:0000256" key="2">
    <source>
        <dbReference type="ARBA" id="ARBA00006464"/>
    </source>
</evidence>
<keyword evidence="4 8" id="KW-0812">Transmembrane</keyword>
<evidence type="ECO:0000259" key="9">
    <source>
        <dbReference type="Pfam" id="PF02397"/>
    </source>
</evidence>
<comment type="subcellular location">
    <subcellularLocation>
        <location evidence="1">Membrane</location>
        <topology evidence="1">Multi-pass membrane protein</topology>
    </subcellularLocation>
</comment>
<evidence type="ECO:0000256" key="4">
    <source>
        <dbReference type="ARBA" id="ARBA00022692"/>
    </source>
</evidence>
<dbReference type="InterPro" id="IPR017475">
    <property type="entry name" value="EPS_sugar_tfrase"/>
</dbReference>
<comment type="caution">
    <text evidence="10">The sequence shown here is derived from an EMBL/GenBank/DDBJ whole genome shotgun (WGS) entry which is preliminary data.</text>
</comment>